<sequence>MLWLAIHLPLLPLEVFPPRHQGSLTEEDATMRPRLVVIAQGSGERVMLADTLATQLGIRPGMKLSAAFALANELDIFVRKPEAEAQKMSVLAAWALQFTPTVVIGTSNTLLLEIGGCLKYFGGLPHLRDLVCEGLRAFGLTVTTGVAPTLLAAGWRAACERTRAVMADKDIAWALADLPLAVLPVDNATLEGLAQLGLQNLGALLDLPRAGLKRRFGVALPNLLDQALGLAADPRDPFTPPDRFEYGVDLDYPVDSLDAFAKVGQWLFDALETFLSGRGLGVQEVTLRLKHEDIPASELTVRFGMPGRRAAEFMSVLQERLERYELAAPAATITLIADQLHQLDGMPLGLFGHAAGDANFQLLLARLSARLGEDAVRAVATVSDHRPERAWRLASPGDKSEALPVGARPGWLMAQPQALSLRNEQPWYGEVLTLQGRPERIESGWWDEHPVVRDYYIAQGVSGRRYWILYDHFQNSWWLHGIF</sequence>
<keyword evidence="1" id="KW-0227">DNA damage</keyword>
<feature type="domain" description="UmuC" evidence="2">
    <location>
        <begin position="27"/>
        <end position="153"/>
    </location>
</feature>
<accession>A0ABQ2PIB0</accession>
<evidence type="ECO:0000313" key="3">
    <source>
        <dbReference type="EMBL" id="GGP24757.1"/>
    </source>
</evidence>
<dbReference type="PANTHER" id="PTHR35369">
    <property type="entry name" value="BLR3025 PROTEIN-RELATED"/>
    <property type="match status" value="1"/>
</dbReference>
<evidence type="ECO:0000259" key="2">
    <source>
        <dbReference type="Pfam" id="PF00817"/>
    </source>
</evidence>
<gene>
    <name evidence="3" type="ORF">GCM10010971_05760</name>
</gene>
<reference evidence="4" key="1">
    <citation type="journal article" date="2019" name="Int. J. Syst. Evol. Microbiol.">
        <title>The Global Catalogue of Microorganisms (GCM) 10K type strain sequencing project: providing services to taxonomists for standard genome sequencing and annotation.</title>
        <authorList>
            <consortium name="The Broad Institute Genomics Platform"/>
            <consortium name="The Broad Institute Genome Sequencing Center for Infectious Disease"/>
            <person name="Wu L."/>
            <person name="Ma J."/>
        </authorList>
    </citation>
    <scope>NUCLEOTIDE SEQUENCE [LARGE SCALE GENOMIC DNA]</scope>
    <source>
        <strain evidence="4">CGMCC 1.8860</strain>
    </source>
</reference>
<dbReference type="PANTHER" id="PTHR35369:SF2">
    <property type="entry name" value="BLR3025 PROTEIN"/>
    <property type="match status" value="1"/>
</dbReference>
<name>A0ABQ2PIB0_9NEIS</name>
<proteinExistence type="predicted"/>
<evidence type="ECO:0000256" key="1">
    <source>
        <dbReference type="ARBA" id="ARBA00022763"/>
    </source>
</evidence>
<dbReference type="SUPFAM" id="SSF56672">
    <property type="entry name" value="DNA/RNA polymerases"/>
    <property type="match status" value="1"/>
</dbReference>
<dbReference type="InterPro" id="IPR043502">
    <property type="entry name" value="DNA/RNA_pol_sf"/>
</dbReference>
<dbReference type="Pfam" id="PF00817">
    <property type="entry name" value="IMS"/>
    <property type="match status" value="1"/>
</dbReference>
<comment type="caution">
    <text evidence="3">The sequence shown here is derived from an EMBL/GenBank/DDBJ whole genome shotgun (WGS) entry which is preliminary data.</text>
</comment>
<dbReference type="CDD" id="cd03468">
    <property type="entry name" value="PolY_like"/>
    <property type="match status" value="1"/>
</dbReference>
<keyword evidence="4" id="KW-1185">Reference proteome</keyword>
<dbReference type="InterPro" id="IPR050356">
    <property type="entry name" value="SulA_CellDiv_inhibitor"/>
</dbReference>
<dbReference type="EMBL" id="BMLY01000001">
    <property type="protein sequence ID" value="GGP24757.1"/>
    <property type="molecule type" value="Genomic_DNA"/>
</dbReference>
<dbReference type="RefSeq" id="WP_188688517.1">
    <property type="nucleotide sequence ID" value="NZ_BMLY01000001.1"/>
</dbReference>
<dbReference type="Proteomes" id="UP000621859">
    <property type="component" value="Unassembled WGS sequence"/>
</dbReference>
<protein>
    <submittedName>
        <fullName evidence="3">DNA polymerase</fullName>
    </submittedName>
</protein>
<organism evidence="3 4">
    <name type="scientific">Silvimonas amylolytica</name>
    <dbReference type="NCBI Taxonomy" id="449663"/>
    <lineage>
        <taxon>Bacteria</taxon>
        <taxon>Pseudomonadati</taxon>
        <taxon>Pseudomonadota</taxon>
        <taxon>Betaproteobacteria</taxon>
        <taxon>Neisseriales</taxon>
        <taxon>Chitinibacteraceae</taxon>
        <taxon>Silvimonas</taxon>
    </lineage>
</organism>
<dbReference type="InterPro" id="IPR001126">
    <property type="entry name" value="UmuC"/>
</dbReference>
<evidence type="ECO:0000313" key="4">
    <source>
        <dbReference type="Proteomes" id="UP000621859"/>
    </source>
</evidence>